<name>A0AAV4GJY2_9GAST</name>
<comment type="caution">
    <text evidence="2">The sequence shown here is derived from an EMBL/GenBank/DDBJ whole genome shotgun (WGS) entry which is preliminary data.</text>
</comment>
<evidence type="ECO:0000313" key="2">
    <source>
        <dbReference type="EMBL" id="GFR84996.1"/>
    </source>
</evidence>
<dbReference type="EMBL" id="BMAT01004972">
    <property type="protein sequence ID" value="GFR84996.1"/>
    <property type="molecule type" value="Genomic_DNA"/>
</dbReference>
<feature type="region of interest" description="Disordered" evidence="1">
    <location>
        <begin position="85"/>
        <end position="113"/>
    </location>
</feature>
<dbReference type="AlphaFoldDB" id="A0AAV4GJY2"/>
<proteinExistence type="predicted"/>
<protein>
    <submittedName>
        <fullName evidence="2">Uncharacterized protein</fullName>
    </submittedName>
</protein>
<keyword evidence="3" id="KW-1185">Reference proteome</keyword>
<accession>A0AAV4GJY2</accession>
<gene>
    <name evidence="2" type="ORF">ElyMa_002431700</name>
</gene>
<sequence>MYASETWRSNRRIESKLRCFEGRCLRGISGIRWEHRVTSKEIFELRTGIRPILEEVKERRWRWLRHVFKMSKSRQLLITLTWNPQRARKKGRPKSTWRRSVESERVGSGKTWN</sequence>
<reference evidence="2 3" key="1">
    <citation type="journal article" date="2021" name="Elife">
        <title>Chloroplast acquisition without the gene transfer in kleptoplastic sea slugs, Plakobranchus ocellatus.</title>
        <authorList>
            <person name="Maeda T."/>
            <person name="Takahashi S."/>
            <person name="Yoshida T."/>
            <person name="Shimamura S."/>
            <person name="Takaki Y."/>
            <person name="Nagai Y."/>
            <person name="Toyoda A."/>
            <person name="Suzuki Y."/>
            <person name="Arimoto A."/>
            <person name="Ishii H."/>
            <person name="Satoh N."/>
            <person name="Nishiyama T."/>
            <person name="Hasebe M."/>
            <person name="Maruyama T."/>
            <person name="Minagawa J."/>
            <person name="Obokata J."/>
            <person name="Shigenobu S."/>
        </authorList>
    </citation>
    <scope>NUCLEOTIDE SEQUENCE [LARGE SCALE GENOMIC DNA]</scope>
</reference>
<evidence type="ECO:0000256" key="1">
    <source>
        <dbReference type="SAM" id="MobiDB-lite"/>
    </source>
</evidence>
<feature type="compositionally biased region" description="Basic residues" evidence="1">
    <location>
        <begin position="86"/>
        <end position="97"/>
    </location>
</feature>
<dbReference type="Proteomes" id="UP000762676">
    <property type="component" value="Unassembled WGS sequence"/>
</dbReference>
<organism evidence="2 3">
    <name type="scientific">Elysia marginata</name>
    <dbReference type="NCBI Taxonomy" id="1093978"/>
    <lineage>
        <taxon>Eukaryota</taxon>
        <taxon>Metazoa</taxon>
        <taxon>Spiralia</taxon>
        <taxon>Lophotrochozoa</taxon>
        <taxon>Mollusca</taxon>
        <taxon>Gastropoda</taxon>
        <taxon>Heterobranchia</taxon>
        <taxon>Euthyneura</taxon>
        <taxon>Panpulmonata</taxon>
        <taxon>Sacoglossa</taxon>
        <taxon>Placobranchoidea</taxon>
        <taxon>Plakobranchidae</taxon>
        <taxon>Elysia</taxon>
    </lineage>
</organism>
<evidence type="ECO:0000313" key="3">
    <source>
        <dbReference type="Proteomes" id="UP000762676"/>
    </source>
</evidence>